<dbReference type="GO" id="GO:0016051">
    <property type="term" value="P:carbohydrate biosynthetic process"/>
    <property type="evidence" value="ECO:0007669"/>
    <property type="project" value="InterPro"/>
</dbReference>
<dbReference type="Proteomes" id="UP000283509">
    <property type="component" value="Unassembled WGS sequence"/>
</dbReference>
<accession>A0A3R7N575</accession>
<evidence type="ECO:0000256" key="4">
    <source>
        <dbReference type="ARBA" id="ARBA00022692"/>
    </source>
</evidence>
<dbReference type="OrthoDB" id="6352484at2759"/>
<dbReference type="InterPro" id="IPR027417">
    <property type="entry name" value="P-loop_NTPase"/>
</dbReference>
<proteinExistence type="inferred from homology"/>
<evidence type="ECO:0000256" key="1">
    <source>
        <dbReference type="ARBA" id="ARBA00004323"/>
    </source>
</evidence>
<keyword evidence="9" id="KW-0119">Carbohydrate metabolism</keyword>
<dbReference type="AlphaFoldDB" id="A0A3R7N575"/>
<evidence type="ECO:0000256" key="8">
    <source>
        <dbReference type="ARBA" id="ARBA00023180"/>
    </source>
</evidence>
<protein>
    <recommendedName>
        <fullName evidence="9">Carbohydrate sulfotransferase</fullName>
        <ecNumber evidence="9">2.8.2.-</ecNumber>
    </recommendedName>
</protein>
<dbReference type="InterPro" id="IPR018011">
    <property type="entry name" value="Carb_sulfotrans_8-10"/>
</dbReference>
<reference evidence="10 11" key="2">
    <citation type="submission" date="2019-01" db="EMBL/GenBank/DDBJ databases">
        <title>The decoding of complex shrimp genome reveals the adaptation for benthos swimmer, frequently molting mechanism and breeding impact on genome.</title>
        <authorList>
            <person name="Sun Y."/>
            <person name="Gao Y."/>
            <person name="Yu Y."/>
        </authorList>
    </citation>
    <scope>NUCLEOTIDE SEQUENCE [LARGE SCALE GENOMIC DNA]</scope>
    <source>
        <tissue evidence="10">Muscle</tissue>
    </source>
</reference>
<dbReference type="EC" id="2.8.2.-" evidence="9"/>
<evidence type="ECO:0000256" key="2">
    <source>
        <dbReference type="ARBA" id="ARBA00006339"/>
    </source>
</evidence>
<evidence type="ECO:0000256" key="7">
    <source>
        <dbReference type="ARBA" id="ARBA00023136"/>
    </source>
</evidence>
<keyword evidence="9" id="KW-0735">Signal-anchor</keyword>
<keyword evidence="3 9" id="KW-0808">Transferase</keyword>
<keyword evidence="8 9" id="KW-0325">Glycoprotein</keyword>
<comment type="similarity">
    <text evidence="2 9">Belongs to the sulfotransferase 2 family.</text>
</comment>
<evidence type="ECO:0000256" key="9">
    <source>
        <dbReference type="RuleBase" id="RU364020"/>
    </source>
</evidence>
<dbReference type="SUPFAM" id="SSF52540">
    <property type="entry name" value="P-loop containing nucleoside triphosphate hydrolases"/>
    <property type="match status" value="1"/>
</dbReference>
<name>A0A3R7N575_PENVA</name>
<organism evidence="10 11">
    <name type="scientific">Penaeus vannamei</name>
    <name type="common">Whiteleg shrimp</name>
    <name type="synonym">Litopenaeus vannamei</name>
    <dbReference type="NCBI Taxonomy" id="6689"/>
    <lineage>
        <taxon>Eukaryota</taxon>
        <taxon>Metazoa</taxon>
        <taxon>Ecdysozoa</taxon>
        <taxon>Arthropoda</taxon>
        <taxon>Crustacea</taxon>
        <taxon>Multicrustacea</taxon>
        <taxon>Malacostraca</taxon>
        <taxon>Eumalacostraca</taxon>
        <taxon>Eucarida</taxon>
        <taxon>Decapoda</taxon>
        <taxon>Dendrobranchiata</taxon>
        <taxon>Penaeoidea</taxon>
        <taxon>Penaeidae</taxon>
        <taxon>Penaeus</taxon>
    </lineage>
</organism>
<comment type="caution">
    <text evidence="10">The sequence shown here is derived from an EMBL/GenBank/DDBJ whole genome shotgun (WGS) entry which is preliminary data.</text>
</comment>
<gene>
    <name evidence="10" type="ORF">C7M84_003764</name>
</gene>
<comment type="subcellular location">
    <subcellularLocation>
        <location evidence="1 9">Golgi apparatus membrane</location>
        <topology evidence="1 9">Single-pass type II membrane protein</topology>
    </subcellularLocation>
</comment>
<keyword evidence="5" id="KW-1133">Transmembrane helix</keyword>
<evidence type="ECO:0000256" key="6">
    <source>
        <dbReference type="ARBA" id="ARBA00023034"/>
    </source>
</evidence>
<keyword evidence="7" id="KW-0472">Membrane</keyword>
<keyword evidence="11" id="KW-1185">Reference proteome</keyword>
<keyword evidence="6 9" id="KW-0333">Golgi apparatus</keyword>
<evidence type="ECO:0000313" key="10">
    <source>
        <dbReference type="EMBL" id="ROT77580.1"/>
    </source>
</evidence>
<evidence type="ECO:0000256" key="3">
    <source>
        <dbReference type="ARBA" id="ARBA00022679"/>
    </source>
</evidence>
<evidence type="ECO:0000313" key="11">
    <source>
        <dbReference type="Proteomes" id="UP000283509"/>
    </source>
</evidence>
<sequence length="389" mass="44025">MFFRRTFLKSFLAVTLLAATLYTVYDVHRIYDTRSVNLNDTTAGSQGGGGAGAEAVDLAKAQTAVSEESAVDSRLSERKKKILEMCEGRQFSCYLNATLTFHMYPFHDYNATVCTIPKAGSSTWRNHLRRVNKGPPMYLPIRADPRREAFLSRPVNASFGAILSTAKIITVYAFTAAGAIAFLTAHRHPLTRLVSCYRNKYKEGKVLRRHHPDWERMIRKIGSGSLASCAGQQLLYGGHAPSAGSLSAHRPDVKYDAWVYERSTPLLVLASFVQFLRHVIATFRANRPDSHWSQYHRDCCPCLVNYDFVTRVETLTEDLERVFKVLGIPSDPSVSMNQNRKDLGDPYKDLRYYRDVPLEIRNELFPFIKTDLEMFGYKLPAGFLNTTVN</sequence>
<dbReference type="EMBL" id="QCYY01001509">
    <property type="protein sequence ID" value="ROT77580.1"/>
    <property type="molecule type" value="Genomic_DNA"/>
</dbReference>
<keyword evidence="4" id="KW-0812">Transmembrane</keyword>
<dbReference type="InterPro" id="IPR005331">
    <property type="entry name" value="Sulfotransferase"/>
</dbReference>
<evidence type="ECO:0000256" key="5">
    <source>
        <dbReference type="ARBA" id="ARBA00022989"/>
    </source>
</evidence>
<dbReference type="STRING" id="6689.A0A3R7N575"/>
<dbReference type="GO" id="GO:0000139">
    <property type="term" value="C:Golgi membrane"/>
    <property type="evidence" value="ECO:0007669"/>
    <property type="project" value="UniProtKB-SubCell"/>
</dbReference>
<dbReference type="PANTHER" id="PTHR12137">
    <property type="entry name" value="CARBOHYDRATE SULFOTRANSFERASE"/>
    <property type="match status" value="1"/>
</dbReference>
<dbReference type="Pfam" id="PF03567">
    <property type="entry name" value="Sulfotransfer_2"/>
    <property type="match status" value="1"/>
</dbReference>
<dbReference type="PANTHER" id="PTHR12137:SF54">
    <property type="entry name" value="CARBOHYDRATE SULFOTRANSFERASE"/>
    <property type="match status" value="1"/>
</dbReference>
<dbReference type="GO" id="GO:0008146">
    <property type="term" value="F:sulfotransferase activity"/>
    <property type="evidence" value="ECO:0007669"/>
    <property type="project" value="InterPro"/>
</dbReference>
<reference evidence="10 11" key="1">
    <citation type="submission" date="2018-04" db="EMBL/GenBank/DDBJ databases">
        <authorList>
            <person name="Zhang X."/>
            <person name="Yuan J."/>
            <person name="Li F."/>
            <person name="Xiang J."/>
        </authorList>
    </citation>
    <scope>NUCLEOTIDE SEQUENCE [LARGE SCALE GENOMIC DNA]</scope>
    <source>
        <tissue evidence="10">Muscle</tissue>
    </source>
</reference>